<dbReference type="PANTHER" id="PTHR30237:SF2">
    <property type="entry name" value="MUREIN TETRAPEPTIDE CARBOXYPEPTIDASE"/>
    <property type="match status" value="1"/>
</dbReference>
<feature type="domain" description="LD-carboxypeptidase N-terminal" evidence="6">
    <location>
        <begin position="20"/>
        <end position="142"/>
    </location>
</feature>
<dbReference type="Gene3D" id="3.40.50.10740">
    <property type="entry name" value="Class I glutamine amidotransferase-like"/>
    <property type="match status" value="1"/>
</dbReference>
<evidence type="ECO:0000256" key="4">
    <source>
        <dbReference type="ARBA" id="ARBA00022801"/>
    </source>
</evidence>
<reference evidence="9" key="1">
    <citation type="journal article" date="2019" name="Int. J. Syst. Evol. Microbiol.">
        <title>The Global Catalogue of Microorganisms (GCM) 10K type strain sequencing project: providing services to taxonomists for standard genome sequencing and annotation.</title>
        <authorList>
            <consortium name="The Broad Institute Genomics Platform"/>
            <consortium name="The Broad Institute Genome Sequencing Center for Infectious Disease"/>
            <person name="Wu L."/>
            <person name="Ma J."/>
        </authorList>
    </citation>
    <scope>NUCLEOTIDE SEQUENCE [LARGE SCALE GENOMIC DNA]</scope>
    <source>
        <strain evidence="9">JCM 17021</strain>
    </source>
</reference>
<dbReference type="CDD" id="cd07025">
    <property type="entry name" value="Peptidase_S66"/>
    <property type="match status" value="1"/>
</dbReference>
<dbReference type="InterPro" id="IPR027478">
    <property type="entry name" value="LdcA_N"/>
</dbReference>
<accession>A0ABP7KQI6</accession>
<keyword evidence="9" id="KW-1185">Reference proteome</keyword>
<evidence type="ECO:0000256" key="3">
    <source>
        <dbReference type="ARBA" id="ARBA00022670"/>
    </source>
</evidence>
<dbReference type="RefSeq" id="WP_345067943.1">
    <property type="nucleotide sequence ID" value="NZ_BAABCN010000009.1"/>
</dbReference>
<dbReference type="Pfam" id="PF02016">
    <property type="entry name" value="Peptidase_S66"/>
    <property type="match status" value="1"/>
</dbReference>
<dbReference type="Gene3D" id="3.50.30.60">
    <property type="entry name" value="LD-carboxypeptidase A C-terminal domain-like"/>
    <property type="match status" value="1"/>
</dbReference>
<sequence length="318" mass="34089">MSDHRTAYLSTAPLAVGDTVAIVAPSGPSTRAGLNRAVGYYESWGLNVVVGEHVLDRHSRSRHLAGEDDARRADLVAAWTDPAVDAVVCLRGGYGAMRLLDGIDWPAMKHGMLRGDGRPTLLTGSSDITALHEAFRVHLDVAGLFCPMPGNDVFRDSEFVRADVHRWLFEPWAGRELIGPKTAVLVPGIAEGRFTGGNLSLLSAALGAPEAAENIDGILFLEDIDEEIYRLDNLLVQLQRAGRLASAESIVLGSWHGCGDSDEIRDLLDEYLGGLGVPVLWEQGFGHDPHALSVPMNVDGVLDASGDTPRLTVSGSTR</sequence>
<comment type="similarity">
    <text evidence="1">Belongs to the peptidase S66 family.</text>
</comment>
<dbReference type="InterPro" id="IPR003507">
    <property type="entry name" value="S66_fam"/>
</dbReference>
<keyword evidence="3" id="KW-0645">Protease</keyword>
<proteinExistence type="inferred from homology"/>
<dbReference type="Pfam" id="PF17676">
    <property type="entry name" value="Peptidase_S66C"/>
    <property type="match status" value="1"/>
</dbReference>
<dbReference type="SUPFAM" id="SSF52317">
    <property type="entry name" value="Class I glutamine amidotransferase-like"/>
    <property type="match status" value="1"/>
</dbReference>
<keyword evidence="4" id="KW-0378">Hydrolase</keyword>
<keyword evidence="5" id="KW-0720">Serine protease</keyword>
<dbReference type="InterPro" id="IPR040449">
    <property type="entry name" value="Peptidase_S66_N"/>
</dbReference>
<name>A0ABP7KQI6_9MICO</name>
<dbReference type="Proteomes" id="UP001501803">
    <property type="component" value="Unassembled WGS sequence"/>
</dbReference>
<dbReference type="PANTHER" id="PTHR30237">
    <property type="entry name" value="MURAMOYLTETRAPEPTIDE CARBOXYPEPTIDASE"/>
    <property type="match status" value="1"/>
</dbReference>
<evidence type="ECO:0000256" key="5">
    <source>
        <dbReference type="ARBA" id="ARBA00022825"/>
    </source>
</evidence>
<feature type="domain" description="LD-carboxypeptidase C-terminal" evidence="7">
    <location>
        <begin position="191"/>
        <end position="298"/>
    </location>
</feature>
<comment type="caution">
    <text evidence="8">The sequence shown here is derived from an EMBL/GenBank/DDBJ whole genome shotgun (WGS) entry which is preliminary data.</text>
</comment>
<protein>
    <submittedName>
        <fullName evidence="8">LD-carboxypeptidase</fullName>
    </submittedName>
</protein>
<dbReference type="InterPro" id="IPR040921">
    <property type="entry name" value="Peptidase_S66C"/>
</dbReference>
<evidence type="ECO:0000259" key="6">
    <source>
        <dbReference type="Pfam" id="PF02016"/>
    </source>
</evidence>
<dbReference type="PIRSF" id="PIRSF028757">
    <property type="entry name" value="LD-carboxypeptidase"/>
    <property type="match status" value="1"/>
</dbReference>
<keyword evidence="2" id="KW-0121">Carboxypeptidase</keyword>
<evidence type="ECO:0000313" key="9">
    <source>
        <dbReference type="Proteomes" id="UP001501803"/>
    </source>
</evidence>
<dbReference type="SUPFAM" id="SSF141986">
    <property type="entry name" value="LD-carboxypeptidase A C-terminal domain-like"/>
    <property type="match status" value="1"/>
</dbReference>
<evidence type="ECO:0000256" key="1">
    <source>
        <dbReference type="ARBA" id="ARBA00010233"/>
    </source>
</evidence>
<evidence type="ECO:0000313" key="8">
    <source>
        <dbReference type="EMBL" id="GAA3884833.1"/>
    </source>
</evidence>
<gene>
    <name evidence="8" type="ORF">GCM10022381_28760</name>
</gene>
<organism evidence="8 9">
    <name type="scientific">Leifsonia kafniensis</name>
    <dbReference type="NCBI Taxonomy" id="475957"/>
    <lineage>
        <taxon>Bacteria</taxon>
        <taxon>Bacillati</taxon>
        <taxon>Actinomycetota</taxon>
        <taxon>Actinomycetes</taxon>
        <taxon>Micrococcales</taxon>
        <taxon>Microbacteriaceae</taxon>
        <taxon>Leifsonia</taxon>
    </lineage>
</organism>
<evidence type="ECO:0000259" key="7">
    <source>
        <dbReference type="Pfam" id="PF17676"/>
    </source>
</evidence>
<dbReference type="InterPro" id="IPR027461">
    <property type="entry name" value="Carboxypeptidase_A_C_sf"/>
</dbReference>
<dbReference type="InterPro" id="IPR029062">
    <property type="entry name" value="Class_I_gatase-like"/>
</dbReference>
<evidence type="ECO:0000256" key="2">
    <source>
        <dbReference type="ARBA" id="ARBA00022645"/>
    </source>
</evidence>
<dbReference type="EMBL" id="BAABCN010000009">
    <property type="protein sequence ID" value="GAA3884833.1"/>
    <property type="molecule type" value="Genomic_DNA"/>
</dbReference>